<organism evidence="2 3">
    <name type="scientific">Exophiala sideris</name>
    <dbReference type="NCBI Taxonomy" id="1016849"/>
    <lineage>
        <taxon>Eukaryota</taxon>
        <taxon>Fungi</taxon>
        <taxon>Dikarya</taxon>
        <taxon>Ascomycota</taxon>
        <taxon>Pezizomycotina</taxon>
        <taxon>Eurotiomycetes</taxon>
        <taxon>Chaetothyriomycetidae</taxon>
        <taxon>Chaetothyriales</taxon>
        <taxon>Herpotrichiellaceae</taxon>
        <taxon>Exophiala</taxon>
    </lineage>
</organism>
<feature type="compositionally biased region" description="Polar residues" evidence="1">
    <location>
        <begin position="18"/>
        <end position="28"/>
    </location>
</feature>
<accession>A0ABR0IYW7</accession>
<dbReference type="EMBL" id="JAVRRF010000030">
    <property type="protein sequence ID" value="KAK5052336.1"/>
    <property type="molecule type" value="Genomic_DNA"/>
</dbReference>
<evidence type="ECO:0000313" key="3">
    <source>
        <dbReference type="Proteomes" id="UP001345691"/>
    </source>
</evidence>
<name>A0ABR0IYW7_9EURO</name>
<keyword evidence="3" id="KW-1185">Reference proteome</keyword>
<gene>
    <name evidence="2" type="ORF">LTR69_009872</name>
</gene>
<protein>
    <submittedName>
        <fullName evidence="2">Uncharacterized protein</fullName>
    </submittedName>
</protein>
<reference evidence="2 3" key="1">
    <citation type="submission" date="2023-08" db="EMBL/GenBank/DDBJ databases">
        <title>Black Yeasts Isolated from many extreme environments.</title>
        <authorList>
            <person name="Coleine C."/>
            <person name="Stajich J.E."/>
            <person name="Selbmann L."/>
        </authorList>
    </citation>
    <scope>NUCLEOTIDE SEQUENCE [LARGE SCALE GENOMIC DNA]</scope>
    <source>
        <strain evidence="2 3">CCFEE 6328</strain>
    </source>
</reference>
<feature type="compositionally biased region" description="Basic and acidic residues" evidence="1">
    <location>
        <begin position="29"/>
        <end position="56"/>
    </location>
</feature>
<evidence type="ECO:0000256" key="1">
    <source>
        <dbReference type="SAM" id="MobiDB-lite"/>
    </source>
</evidence>
<dbReference type="Proteomes" id="UP001345691">
    <property type="component" value="Unassembled WGS sequence"/>
</dbReference>
<evidence type="ECO:0000313" key="2">
    <source>
        <dbReference type="EMBL" id="KAK5052336.1"/>
    </source>
</evidence>
<sequence length="98" mass="10000">MASLSGQQGAGSKDNPPGKSSSGEVTSQVKERYLKGAPEDKSGSESGSDKTSRDESSSEITRTSDPLKGLDSSSSDEGGDVDKPTANEYAGVGAEVTR</sequence>
<comment type="caution">
    <text evidence="2">The sequence shown here is derived from an EMBL/GenBank/DDBJ whole genome shotgun (WGS) entry which is preliminary data.</text>
</comment>
<feature type="region of interest" description="Disordered" evidence="1">
    <location>
        <begin position="1"/>
        <end position="98"/>
    </location>
</feature>
<proteinExistence type="predicted"/>